<dbReference type="EMBL" id="AP024525">
    <property type="protein sequence ID" value="BCT75248.1"/>
    <property type="molecule type" value="Genomic_DNA"/>
</dbReference>
<reference evidence="3 4" key="1">
    <citation type="journal article" date="2021" name="J. Biosci. Bioeng.">
        <title>Identification and characterization of a chc gene cluster responsible for the aromatization pathway of cyclohexanecarboxylate degradation in Sinomonas cyclohexanicum ATCC 51369.</title>
        <authorList>
            <person name="Yamamoto T."/>
            <person name="Hasegawa Y."/>
            <person name="Lau P.C.K."/>
            <person name="Iwaki H."/>
        </authorList>
    </citation>
    <scope>NUCLEOTIDE SEQUENCE [LARGE SCALE GENOMIC DNA]</scope>
    <source>
        <strain evidence="3 4">ATCC 51369</strain>
    </source>
</reference>
<keyword evidence="1" id="KW-0804">Transcription</keyword>
<evidence type="ECO:0000313" key="3">
    <source>
        <dbReference type="EMBL" id="BCT75248.1"/>
    </source>
</evidence>
<keyword evidence="4" id="KW-1185">Reference proteome</keyword>
<name>A0ABM7PT85_SINCY</name>
<evidence type="ECO:0000259" key="2">
    <source>
        <dbReference type="Pfam" id="PF05066"/>
    </source>
</evidence>
<evidence type="ECO:0000313" key="4">
    <source>
        <dbReference type="Proteomes" id="UP001319861"/>
    </source>
</evidence>
<dbReference type="InterPro" id="IPR007759">
    <property type="entry name" value="Asxl_HARE-HTH"/>
</dbReference>
<organism evidence="3 4">
    <name type="scientific">Sinomonas cyclohexanicum</name>
    <name type="common">Corynebacterium cyclohexanicum</name>
    <dbReference type="NCBI Taxonomy" id="322009"/>
    <lineage>
        <taxon>Bacteria</taxon>
        <taxon>Bacillati</taxon>
        <taxon>Actinomycetota</taxon>
        <taxon>Actinomycetes</taxon>
        <taxon>Micrococcales</taxon>
        <taxon>Micrococcaceae</taxon>
        <taxon>Sinomonas</taxon>
    </lineage>
</organism>
<dbReference type="Pfam" id="PF05066">
    <property type="entry name" value="HARE-HTH"/>
    <property type="match status" value="1"/>
</dbReference>
<protein>
    <recommendedName>
        <fullName evidence="2">HTH HARE-type domain-containing protein</fullName>
    </recommendedName>
</protein>
<gene>
    <name evidence="3" type="ORF">SCMU_10900</name>
</gene>
<accession>A0ABM7PT85</accession>
<feature type="domain" description="HTH HARE-type" evidence="2">
    <location>
        <begin position="1"/>
        <end position="40"/>
    </location>
</feature>
<proteinExistence type="predicted"/>
<dbReference type="Proteomes" id="UP001319861">
    <property type="component" value="Chromosome"/>
</dbReference>
<sequence>MLLHDAMTEVLQDAGRPLTTREIADAINELGLYTRGDLQPLPASQVGARAKNYPWLFTKADGRISLAG</sequence>
<evidence type="ECO:0000256" key="1">
    <source>
        <dbReference type="ARBA" id="ARBA00023163"/>
    </source>
</evidence>
<dbReference type="RefSeq" id="WP_371829634.1">
    <property type="nucleotide sequence ID" value="NZ_AP024525.1"/>
</dbReference>